<evidence type="ECO:0000313" key="1">
    <source>
        <dbReference type="EMBL" id="MFF4525860.1"/>
    </source>
</evidence>
<organism evidence="1 2">
    <name type="scientific">Streptomyces bluensis</name>
    <dbReference type="NCBI Taxonomy" id="33897"/>
    <lineage>
        <taxon>Bacteria</taxon>
        <taxon>Bacillati</taxon>
        <taxon>Actinomycetota</taxon>
        <taxon>Actinomycetes</taxon>
        <taxon>Kitasatosporales</taxon>
        <taxon>Streptomycetaceae</taxon>
        <taxon>Streptomyces</taxon>
    </lineage>
</organism>
<protein>
    <recommendedName>
        <fullName evidence="3">Knr4/Smi1-like domain-containing protein</fullName>
    </recommendedName>
</protein>
<evidence type="ECO:0000313" key="2">
    <source>
        <dbReference type="Proteomes" id="UP001602058"/>
    </source>
</evidence>
<proteinExistence type="predicted"/>
<comment type="caution">
    <text evidence="1">The sequence shown here is derived from an EMBL/GenBank/DDBJ whole genome shotgun (WGS) entry which is preliminary data.</text>
</comment>
<name>A0ABW6UUR6_9ACTN</name>
<sequence length="226" mass="25951">MDIGELTAYEEGWMRILEELQESPGTQVLNEIVGEVEASADASSFDDLEEWEGIRLAPSYHDDFIRFEMLGSQWQTVPPFTFAAGEFRLTPLPLAVHEDPPDFSSSLYSDEDREMGEQLRIIDEHPFTGSGFFVALRLQPGIEDPEVWLSDNTGLWKMSLDYRQYLEALRLTKGAFGWQHLFTEAPVGSEQFETIANQLHSMLDVLPELFPDHDYTDLKTRLRERT</sequence>
<accession>A0ABW6UUR6</accession>
<dbReference type="Proteomes" id="UP001602058">
    <property type="component" value="Unassembled WGS sequence"/>
</dbReference>
<dbReference type="EMBL" id="JBIAWJ010000021">
    <property type="protein sequence ID" value="MFF4525860.1"/>
    <property type="molecule type" value="Genomic_DNA"/>
</dbReference>
<reference evidence="1 2" key="1">
    <citation type="submission" date="2024-10" db="EMBL/GenBank/DDBJ databases">
        <title>The Natural Products Discovery Center: Release of the First 8490 Sequenced Strains for Exploring Actinobacteria Biosynthetic Diversity.</title>
        <authorList>
            <person name="Kalkreuter E."/>
            <person name="Kautsar S.A."/>
            <person name="Yang D."/>
            <person name="Bader C.D."/>
            <person name="Teijaro C.N."/>
            <person name="Fluegel L."/>
            <person name="Davis C.M."/>
            <person name="Simpson J.R."/>
            <person name="Lauterbach L."/>
            <person name="Steele A.D."/>
            <person name="Gui C."/>
            <person name="Meng S."/>
            <person name="Li G."/>
            <person name="Viehrig K."/>
            <person name="Ye F."/>
            <person name="Su P."/>
            <person name="Kiefer A.F."/>
            <person name="Nichols A."/>
            <person name="Cepeda A.J."/>
            <person name="Yan W."/>
            <person name="Fan B."/>
            <person name="Jiang Y."/>
            <person name="Adhikari A."/>
            <person name="Zheng C.-J."/>
            <person name="Schuster L."/>
            <person name="Cowan T.M."/>
            <person name="Smanski M.J."/>
            <person name="Chevrette M.G."/>
            <person name="De Carvalho L.P.S."/>
            <person name="Shen B."/>
        </authorList>
    </citation>
    <scope>NUCLEOTIDE SEQUENCE [LARGE SCALE GENOMIC DNA]</scope>
    <source>
        <strain evidence="1 2">NPDC001390</strain>
    </source>
</reference>
<evidence type="ECO:0008006" key="3">
    <source>
        <dbReference type="Google" id="ProtNLM"/>
    </source>
</evidence>
<dbReference type="RefSeq" id="WP_387891305.1">
    <property type="nucleotide sequence ID" value="NZ_JBIAWJ010000021.1"/>
</dbReference>
<gene>
    <name evidence="1" type="ORF">ACFY1D_31185</name>
</gene>
<keyword evidence="2" id="KW-1185">Reference proteome</keyword>